<dbReference type="EMBL" id="LAZR01027177">
    <property type="protein sequence ID" value="KKL66510.1"/>
    <property type="molecule type" value="Genomic_DNA"/>
</dbReference>
<feature type="domain" description="Fido" evidence="1">
    <location>
        <begin position="4"/>
        <end position="122"/>
    </location>
</feature>
<protein>
    <recommendedName>
        <fullName evidence="1">Fido domain-containing protein</fullName>
    </recommendedName>
</protein>
<dbReference type="PANTHER" id="PTHR39426">
    <property type="entry name" value="HOMOLOGY TO DEATH-ON-CURING PROTEIN OF PHAGE P1"/>
    <property type="match status" value="1"/>
</dbReference>
<dbReference type="SUPFAM" id="SSF140931">
    <property type="entry name" value="Fic-like"/>
    <property type="match status" value="1"/>
</dbReference>
<accession>A0A0F9GAF3</accession>
<dbReference type="GO" id="GO:0016301">
    <property type="term" value="F:kinase activity"/>
    <property type="evidence" value="ECO:0007669"/>
    <property type="project" value="InterPro"/>
</dbReference>
<dbReference type="InterPro" id="IPR053737">
    <property type="entry name" value="Type_II_TA_Toxin"/>
</dbReference>
<dbReference type="PANTHER" id="PTHR39426:SF1">
    <property type="entry name" value="HOMOLOGY TO DEATH-ON-CURING PROTEIN OF PHAGE P1"/>
    <property type="match status" value="1"/>
</dbReference>
<dbReference type="Pfam" id="PF02661">
    <property type="entry name" value="Fic"/>
    <property type="match status" value="1"/>
</dbReference>
<evidence type="ECO:0000259" key="1">
    <source>
        <dbReference type="PROSITE" id="PS51459"/>
    </source>
</evidence>
<evidence type="ECO:0000313" key="2">
    <source>
        <dbReference type="EMBL" id="KKL66510.1"/>
    </source>
</evidence>
<dbReference type="NCBIfam" id="TIGR01550">
    <property type="entry name" value="DOC_P1"/>
    <property type="match status" value="1"/>
</dbReference>
<dbReference type="InterPro" id="IPR036597">
    <property type="entry name" value="Fido-like_dom_sf"/>
</dbReference>
<dbReference type="Gene3D" id="1.20.120.1870">
    <property type="entry name" value="Fic/DOC protein, Fido domain"/>
    <property type="match status" value="1"/>
</dbReference>
<name>A0A0F9GAF3_9ZZZZ</name>
<dbReference type="PIRSF" id="PIRSF018297">
    <property type="entry name" value="Doc"/>
    <property type="match status" value="1"/>
</dbReference>
<proteinExistence type="predicted"/>
<dbReference type="PROSITE" id="PS51459">
    <property type="entry name" value="FIDO"/>
    <property type="match status" value="1"/>
</dbReference>
<comment type="caution">
    <text evidence="2">The sequence shown here is derived from an EMBL/GenBank/DDBJ whole genome shotgun (WGS) entry which is preliminary data.</text>
</comment>
<dbReference type="InterPro" id="IPR003812">
    <property type="entry name" value="Fido"/>
</dbReference>
<gene>
    <name evidence="2" type="ORF">LCGC14_2144220</name>
</gene>
<sequence>MRYLSISEVFELHDRIISSSGGLRGIRDINALESAVNQPRQTFDQKDLYPDIVTKAAAICFSLVMNHPFVDGNKRVGHAAMETFLILNGYEIISSVDEQERVMLELAAGKMSRINFSEWLNNHISHISG</sequence>
<dbReference type="InterPro" id="IPR006440">
    <property type="entry name" value="Doc"/>
</dbReference>
<reference evidence="2" key="1">
    <citation type="journal article" date="2015" name="Nature">
        <title>Complex archaea that bridge the gap between prokaryotes and eukaryotes.</title>
        <authorList>
            <person name="Spang A."/>
            <person name="Saw J.H."/>
            <person name="Jorgensen S.L."/>
            <person name="Zaremba-Niedzwiedzka K."/>
            <person name="Martijn J."/>
            <person name="Lind A.E."/>
            <person name="van Eijk R."/>
            <person name="Schleper C."/>
            <person name="Guy L."/>
            <person name="Ettema T.J."/>
        </authorList>
    </citation>
    <scope>NUCLEOTIDE SEQUENCE</scope>
</reference>
<organism evidence="2">
    <name type="scientific">marine sediment metagenome</name>
    <dbReference type="NCBI Taxonomy" id="412755"/>
    <lineage>
        <taxon>unclassified sequences</taxon>
        <taxon>metagenomes</taxon>
        <taxon>ecological metagenomes</taxon>
    </lineage>
</organism>
<dbReference type="AlphaFoldDB" id="A0A0F9GAF3"/>